<reference evidence="1" key="1">
    <citation type="submission" date="2025-08" db="UniProtKB">
        <authorList>
            <consortium name="Ensembl"/>
        </authorList>
    </citation>
    <scope>IDENTIFICATION</scope>
</reference>
<keyword evidence="2" id="KW-1185">Reference proteome</keyword>
<dbReference type="Ensembl" id="ENSZALT00000030621.1">
    <property type="protein sequence ID" value="ENSZALP00000023612.1"/>
    <property type="gene ID" value="ENSZALG00000018252.1"/>
</dbReference>
<reference evidence="1" key="2">
    <citation type="submission" date="2025-09" db="UniProtKB">
        <authorList>
            <consortium name="Ensembl"/>
        </authorList>
    </citation>
    <scope>IDENTIFICATION</scope>
</reference>
<evidence type="ECO:0000313" key="2">
    <source>
        <dbReference type="Proteomes" id="UP000694413"/>
    </source>
</evidence>
<evidence type="ECO:0000313" key="1">
    <source>
        <dbReference type="Ensembl" id="ENSZALP00000023612.1"/>
    </source>
</evidence>
<proteinExistence type="predicted"/>
<sequence length="114" mass="13191">MSRRNIMRDVKIRAHLCPFLSRGIISCFVTRLINQSWRVESRLVIHRLSRDGSRRAGNVIEMRISGIPRRDGLENWSEKGGKMPLLLAHPEEFLWLPPTLRHTGGNQGDRLCSY</sequence>
<dbReference type="AlphaFoldDB" id="A0A8D2NIB7"/>
<dbReference type="Proteomes" id="UP000694413">
    <property type="component" value="Unassembled WGS sequence"/>
</dbReference>
<protein>
    <submittedName>
        <fullName evidence="1">Uncharacterized protein</fullName>
    </submittedName>
</protein>
<organism evidence="1 2">
    <name type="scientific">Zonotrichia albicollis</name>
    <name type="common">White-throated sparrow</name>
    <name type="synonym">Fringilla albicollis</name>
    <dbReference type="NCBI Taxonomy" id="44394"/>
    <lineage>
        <taxon>Eukaryota</taxon>
        <taxon>Metazoa</taxon>
        <taxon>Chordata</taxon>
        <taxon>Craniata</taxon>
        <taxon>Vertebrata</taxon>
        <taxon>Euteleostomi</taxon>
        <taxon>Archelosauria</taxon>
        <taxon>Archosauria</taxon>
        <taxon>Dinosauria</taxon>
        <taxon>Saurischia</taxon>
        <taxon>Theropoda</taxon>
        <taxon>Coelurosauria</taxon>
        <taxon>Aves</taxon>
        <taxon>Neognathae</taxon>
        <taxon>Neoaves</taxon>
        <taxon>Telluraves</taxon>
        <taxon>Australaves</taxon>
        <taxon>Passeriformes</taxon>
        <taxon>Passerellidae</taxon>
        <taxon>Zonotrichia</taxon>
    </lineage>
</organism>
<name>A0A8D2NIB7_ZONAL</name>
<accession>A0A8D2NIB7</accession>